<dbReference type="AlphaFoldDB" id="F4QCC1"/>
<proteinExistence type="predicted"/>
<keyword evidence="2" id="KW-1185">Reference proteome</keyword>
<dbReference type="GeneID" id="14866205"/>
<protein>
    <submittedName>
        <fullName evidence="1">Uncharacterized protein</fullName>
    </submittedName>
</protein>
<dbReference type="EMBL" id="GL883029">
    <property type="protein sequence ID" value="EGG14402.1"/>
    <property type="molecule type" value="Genomic_DNA"/>
</dbReference>
<sequence>MHHVLSRSMVQCTGSWNDGSNTIESQKSNFEYHLNFYLFPRSSIQHPPSTIHHPSSILYPPSILHPPSTILYPTSSIHHLSIHHPTILYPPPSTNHLSAIHHPPSILHPPTINRIVSNCTTDSELQTRAKQI</sequence>
<organism evidence="1 2">
    <name type="scientific">Cavenderia fasciculata</name>
    <name type="common">Slime mold</name>
    <name type="synonym">Dictyostelium fasciculatum</name>
    <dbReference type="NCBI Taxonomy" id="261658"/>
    <lineage>
        <taxon>Eukaryota</taxon>
        <taxon>Amoebozoa</taxon>
        <taxon>Evosea</taxon>
        <taxon>Eumycetozoa</taxon>
        <taxon>Dictyostelia</taxon>
        <taxon>Acytosteliales</taxon>
        <taxon>Cavenderiaceae</taxon>
        <taxon>Cavenderia</taxon>
    </lineage>
</organism>
<dbReference type="Proteomes" id="UP000007797">
    <property type="component" value="Unassembled WGS sequence"/>
</dbReference>
<accession>F4QCC1</accession>
<evidence type="ECO:0000313" key="2">
    <source>
        <dbReference type="Proteomes" id="UP000007797"/>
    </source>
</evidence>
<dbReference type="KEGG" id="dfa:DFA_12174"/>
<reference evidence="2" key="1">
    <citation type="journal article" date="2011" name="Genome Res.">
        <title>Phylogeny-wide analysis of social amoeba genomes highlights ancient origins for complex intercellular communication.</title>
        <authorList>
            <person name="Heidel A.J."/>
            <person name="Lawal H.M."/>
            <person name="Felder M."/>
            <person name="Schilde C."/>
            <person name="Helps N.R."/>
            <person name="Tunggal B."/>
            <person name="Rivero F."/>
            <person name="John U."/>
            <person name="Schleicher M."/>
            <person name="Eichinger L."/>
            <person name="Platzer M."/>
            <person name="Noegel A.A."/>
            <person name="Schaap P."/>
            <person name="Gloeckner G."/>
        </authorList>
    </citation>
    <scope>NUCLEOTIDE SEQUENCE [LARGE SCALE GENOMIC DNA]</scope>
    <source>
        <strain evidence="2">SH3</strain>
    </source>
</reference>
<name>F4QCC1_CACFS</name>
<dbReference type="RefSeq" id="XP_004353811.1">
    <property type="nucleotide sequence ID" value="XM_004353759.1"/>
</dbReference>
<evidence type="ECO:0000313" key="1">
    <source>
        <dbReference type="EMBL" id="EGG14402.1"/>
    </source>
</evidence>
<dbReference type="OrthoDB" id="8119127at2759"/>
<gene>
    <name evidence="1" type="ORF">DFA_12174</name>
</gene>